<accession>A0A6A6J2Z7</accession>
<evidence type="ECO:0000256" key="1">
    <source>
        <dbReference type="SAM" id="MobiDB-lite"/>
    </source>
</evidence>
<evidence type="ECO:0000313" key="2">
    <source>
        <dbReference type="EMBL" id="KAF2256717.1"/>
    </source>
</evidence>
<feature type="compositionally biased region" description="Basic and acidic residues" evidence="1">
    <location>
        <begin position="217"/>
        <end position="234"/>
    </location>
</feature>
<protein>
    <submittedName>
        <fullName evidence="2">Uncharacterized protein</fullName>
    </submittedName>
</protein>
<dbReference type="AlphaFoldDB" id="A0A6A6J2Z7"/>
<dbReference type="RefSeq" id="XP_033691721.1">
    <property type="nucleotide sequence ID" value="XM_033826400.1"/>
</dbReference>
<dbReference type="Proteomes" id="UP000800094">
    <property type="component" value="Unassembled WGS sequence"/>
</dbReference>
<dbReference type="GeneID" id="54579730"/>
<sequence>MPASAQKILSQIRRSLRNRMMRDVFDGYVRDILAGSQRAPESASALVEFLRDGRPELVVEYNRLARRLNRGMKPNGKERSAVHFRIINVPGRDLGVADLSDMSDDELEELNAEVTRDIGLVDASHPACAMFSDAQMGQAIVGQTDEAAKQPVLADAIYPSPSSGLASPMSAPAPSEMQETLTLPLRSPPGNVDIEPQSQRRAEQEPSPARTPSVAPEEAKTSSDITRAEPHERDEENGDTADSESFGGGTWEDGLQAIEDFDWSRPVDPPPAYVQSYAYWRARGLPG</sequence>
<dbReference type="EMBL" id="ML987189">
    <property type="protein sequence ID" value="KAF2256717.1"/>
    <property type="molecule type" value="Genomic_DNA"/>
</dbReference>
<feature type="region of interest" description="Disordered" evidence="1">
    <location>
        <begin position="162"/>
        <end position="272"/>
    </location>
</feature>
<evidence type="ECO:0000313" key="3">
    <source>
        <dbReference type="Proteomes" id="UP000800094"/>
    </source>
</evidence>
<keyword evidence="3" id="KW-1185">Reference proteome</keyword>
<proteinExistence type="predicted"/>
<gene>
    <name evidence="2" type="ORF">BU26DRAFT_499346</name>
</gene>
<name>A0A6A6J2Z7_9PLEO</name>
<reference evidence="2" key="1">
    <citation type="journal article" date="2020" name="Stud. Mycol.">
        <title>101 Dothideomycetes genomes: a test case for predicting lifestyles and emergence of pathogens.</title>
        <authorList>
            <person name="Haridas S."/>
            <person name="Albert R."/>
            <person name="Binder M."/>
            <person name="Bloem J."/>
            <person name="Labutti K."/>
            <person name="Salamov A."/>
            <person name="Andreopoulos B."/>
            <person name="Baker S."/>
            <person name="Barry K."/>
            <person name="Bills G."/>
            <person name="Bluhm B."/>
            <person name="Cannon C."/>
            <person name="Castanera R."/>
            <person name="Culley D."/>
            <person name="Daum C."/>
            <person name="Ezra D."/>
            <person name="Gonzalez J."/>
            <person name="Henrissat B."/>
            <person name="Kuo A."/>
            <person name="Liang C."/>
            <person name="Lipzen A."/>
            <person name="Lutzoni F."/>
            <person name="Magnuson J."/>
            <person name="Mondo S."/>
            <person name="Nolan M."/>
            <person name="Ohm R."/>
            <person name="Pangilinan J."/>
            <person name="Park H.-J."/>
            <person name="Ramirez L."/>
            <person name="Alfaro M."/>
            <person name="Sun H."/>
            <person name="Tritt A."/>
            <person name="Yoshinaga Y."/>
            <person name="Zwiers L.-H."/>
            <person name="Turgeon B."/>
            <person name="Goodwin S."/>
            <person name="Spatafora J."/>
            <person name="Crous P."/>
            <person name="Grigoriev I."/>
        </authorList>
    </citation>
    <scope>NUCLEOTIDE SEQUENCE</scope>
    <source>
        <strain evidence="2">CBS 122368</strain>
    </source>
</reference>
<organism evidence="2 3">
    <name type="scientific">Trematosphaeria pertusa</name>
    <dbReference type="NCBI Taxonomy" id="390896"/>
    <lineage>
        <taxon>Eukaryota</taxon>
        <taxon>Fungi</taxon>
        <taxon>Dikarya</taxon>
        <taxon>Ascomycota</taxon>
        <taxon>Pezizomycotina</taxon>
        <taxon>Dothideomycetes</taxon>
        <taxon>Pleosporomycetidae</taxon>
        <taxon>Pleosporales</taxon>
        <taxon>Massarineae</taxon>
        <taxon>Trematosphaeriaceae</taxon>
        <taxon>Trematosphaeria</taxon>
    </lineage>
</organism>